<reference evidence="2 3" key="1">
    <citation type="journal article" date="2019" name="ISME J.">
        <title>Isolation and characterization of a thermophilic sulfur- and iron-reducing thaumarchaeote from a terrestrial acidic hot spring.</title>
        <authorList>
            <person name="Kato S."/>
            <person name="Itoh T."/>
            <person name="Yuki M."/>
            <person name="Nagamori M."/>
            <person name="Ohnishi M."/>
            <person name="Uematsu K."/>
            <person name="Suzuki K."/>
            <person name="Takashina T."/>
            <person name="Ohkuma M."/>
        </authorList>
    </citation>
    <scope>NUCLEOTIDE SEQUENCE [LARGE SCALE GENOMIC DNA]</scope>
    <source>
        <strain evidence="2 3">NAS-02</strain>
    </source>
</reference>
<evidence type="ECO:0000256" key="1">
    <source>
        <dbReference type="SAM" id="Phobius"/>
    </source>
</evidence>
<organism evidence="2 3">
    <name type="scientific">Conexivisphaera calida</name>
    <dbReference type="NCBI Taxonomy" id="1874277"/>
    <lineage>
        <taxon>Archaea</taxon>
        <taxon>Nitrososphaerota</taxon>
        <taxon>Conexivisphaeria</taxon>
        <taxon>Conexivisphaerales</taxon>
        <taxon>Conexivisphaeraceae</taxon>
        <taxon>Conexivisphaera</taxon>
    </lineage>
</organism>
<feature type="transmembrane region" description="Helical" evidence="1">
    <location>
        <begin position="161"/>
        <end position="182"/>
    </location>
</feature>
<keyword evidence="1" id="KW-0472">Membrane</keyword>
<accession>A0A4P2VCV5</accession>
<dbReference type="Proteomes" id="UP000509448">
    <property type="component" value="Chromosome"/>
</dbReference>
<dbReference type="AlphaFoldDB" id="A0A4P2VCV5"/>
<gene>
    <name evidence="2" type="ORF">NAS2_0975</name>
</gene>
<dbReference type="KEGG" id="ccai:NAS2_0975"/>
<keyword evidence="1" id="KW-1133">Transmembrane helix</keyword>
<feature type="transmembrane region" description="Helical" evidence="1">
    <location>
        <begin position="12"/>
        <end position="35"/>
    </location>
</feature>
<dbReference type="GeneID" id="55584788"/>
<feature type="transmembrane region" description="Helical" evidence="1">
    <location>
        <begin position="102"/>
        <end position="126"/>
    </location>
</feature>
<keyword evidence="3" id="KW-1185">Reference proteome</keyword>
<keyword evidence="1" id="KW-0812">Transmembrane</keyword>
<dbReference type="RefSeq" id="WP_174448606.1">
    <property type="nucleotide sequence ID" value="NZ_AP018732.1"/>
</dbReference>
<evidence type="ECO:0000313" key="2">
    <source>
        <dbReference type="EMBL" id="BBE42364.1"/>
    </source>
</evidence>
<name>A0A4P2VCV5_9ARCH</name>
<dbReference type="EMBL" id="AP018732">
    <property type="protein sequence ID" value="BBE42364.1"/>
    <property type="molecule type" value="Genomic_DNA"/>
</dbReference>
<evidence type="ECO:0000313" key="3">
    <source>
        <dbReference type="Proteomes" id="UP000509448"/>
    </source>
</evidence>
<feature type="transmembrane region" description="Helical" evidence="1">
    <location>
        <begin position="56"/>
        <end position="77"/>
    </location>
</feature>
<sequence>MTMSFPLLLTALTLRVFFLVLFTGAYIWLSAAFLTGINRVPPPQRVKVTRAVTSRMLIVTWIFLLFAIIGGALTAYVTEPGLIAEATDISALTAVLSTPHGVILALEVVVTLLMVVVNAVMQFVYLPRMSVPIEELESPNKGLKWLSSRNTSRALRAIRMISYLSLTNIVIGLIAIALGVLYSHV</sequence>
<protein>
    <recommendedName>
        <fullName evidence="4">Copper resistance protein D domain-containing protein</fullName>
    </recommendedName>
</protein>
<proteinExistence type="predicted"/>
<evidence type="ECO:0008006" key="4">
    <source>
        <dbReference type="Google" id="ProtNLM"/>
    </source>
</evidence>